<feature type="domain" description="Phage capsid-like C-terminal" evidence="2">
    <location>
        <begin position="129"/>
        <end position="393"/>
    </location>
</feature>
<protein>
    <submittedName>
        <fullName evidence="3">HK97 family phage major capsid protein</fullName>
    </submittedName>
</protein>
<gene>
    <name evidence="3" type="ORF">ABIE08_002924</name>
</gene>
<dbReference type="RefSeq" id="WP_354552120.1">
    <property type="nucleotide sequence ID" value="NZ_JBEPSM010000002.1"/>
</dbReference>
<dbReference type="Gene3D" id="3.30.2320.10">
    <property type="entry name" value="hypothetical protein PF0899 domain"/>
    <property type="match status" value="1"/>
</dbReference>
<comment type="subcellular location">
    <subcellularLocation>
        <location evidence="1">Virion</location>
    </subcellularLocation>
</comment>
<proteinExistence type="predicted"/>
<keyword evidence="4" id="KW-1185">Reference proteome</keyword>
<reference evidence="3 4" key="1">
    <citation type="submission" date="2024-06" db="EMBL/GenBank/DDBJ databases">
        <title>Sorghum-associated microbial communities from plants grown in Nebraska, USA.</title>
        <authorList>
            <person name="Schachtman D."/>
        </authorList>
    </citation>
    <scope>NUCLEOTIDE SEQUENCE [LARGE SCALE GENOMIC DNA]</scope>
    <source>
        <strain evidence="3 4">3207</strain>
    </source>
</reference>
<dbReference type="Pfam" id="PF05065">
    <property type="entry name" value="Phage_capsid"/>
    <property type="match status" value="1"/>
</dbReference>
<dbReference type="Proteomes" id="UP001549321">
    <property type="component" value="Unassembled WGS sequence"/>
</dbReference>
<evidence type="ECO:0000313" key="4">
    <source>
        <dbReference type="Proteomes" id="UP001549321"/>
    </source>
</evidence>
<organism evidence="3 4">
    <name type="scientific">Kaistia defluvii</name>
    <dbReference type="NCBI Taxonomy" id="410841"/>
    <lineage>
        <taxon>Bacteria</taxon>
        <taxon>Pseudomonadati</taxon>
        <taxon>Pseudomonadota</taxon>
        <taxon>Alphaproteobacteria</taxon>
        <taxon>Hyphomicrobiales</taxon>
        <taxon>Kaistiaceae</taxon>
        <taxon>Kaistia</taxon>
    </lineage>
</organism>
<evidence type="ECO:0000256" key="1">
    <source>
        <dbReference type="ARBA" id="ARBA00004328"/>
    </source>
</evidence>
<dbReference type="Gene3D" id="3.30.2400.10">
    <property type="entry name" value="Major capsid protein gp5"/>
    <property type="match status" value="1"/>
</dbReference>
<dbReference type="InterPro" id="IPR054612">
    <property type="entry name" value="Phage_capsid-like_C"/>
</dbReference>
<evidence type="ECO:0000259" key="2">
    <source>
        <dbReference type="Pfam" id="PF05065"/>
    </source>
</evidence>
<dbReference type="EMBL" id="JBEPSM010000002">
    <property type="protein sequence ID" value="MET4634978.1"/>
    <property type="molecule type" value="Genomic_DNA"/>
</dbReference>
<dbReference type="NCBIfam" id="TIGR01554">
    <property type="entry name" value="major_cap_HK97"/>
    <property type="match status" value="1"/>
</dbReference>
<accession>A0ABV2R2K8</accession>
<comment type="caution">
    <text evidence="3">The sequence shown here is derived from an EMBL/GenBank/DDBJ whole genome shotgun (WGS) entry which is preliminary data.</text>
</comment>
<name>A0ABV2R2K8_9HYPH</name>
<sequence>MSDTKELETLARELKSAAEGVKTIAEKHDTEIKNLGDATAETKQKADEALLKHNEISARMTEIEQKMSRRGDQPQRTKSAGYQVIENEAVKAFMANPQAGRRVGVEVKAIISSLITDANGSAGDLLVPMRADLVAPVVRRMTVRDLLTPGRTSQSSIQYPKETGFTNSAATVSETTGPTKPQSEIKFDIVTTSVTTIAHWVLATRQILDDAPMLQSYIDGRLRYGLAFVEENQLLNGGGTGTDLNGIYTQATAFAAGTSVVASPQKLDVIRYAMLQGALAELPSTGIVLNPIDWANIETTKDSQGRYIIGNPQQTAQPQLWGLPVVATQAMTSGAFLTGAFQLGAQIFDREDARVEVSTEDSDNFRKNLVTILAEERLALAVYRPEAFIKGTFSTAITDLTS</sequence>
<dbReference type="SUPFAM" id="SSF56563">
    <property type="entry name" value="Major capsid protein gp5"/>
    <property type="match status" value="1"/>
</dbReference>
<dbReference type="InterPro" id="IPR024455">
    <property type="entry name" value="Phage_capsid"/>
</dbReference>
<evidence type="ECO:0000313" key="3">
    <source>
        <dbReference type="EMBL" id="MET4634978.1"/>
    </source>
</evidence>